<feature type="transmembrane region" description="Helical" evidence="1">
    <location>
        <begin position="85"/>
        <end position="103"/>
    </location>
</feature>
<keyword evidence="5" id="KW-1185">Reference proteome</keyword>
<feature type="transmembrane region" description="Helical" evidence="1">
    <location>
        <begin position="15"/>
        <end position="35"/>
    </location>
</feature>
<dbReference type="SUPFAM" id="SSF56112">
    <property type="entry name" value="Protein kinase-like (PK-like)"/>
    <property type="match status" value="1"/>
</dbReference>
<keyword evidence="1" id="KW-1133">Transmembrane helix</keyword>
<gene>
    <name evidence="4" type="ORF">HIM_04193</name>
</gene>
<reference evidence="4 5" key="1">
    <citation type="journal article" date="2014" name="Genome Biol. Evol.">
        <title>Comparative genomics and transcriptomics analyses reveal divergent lifestyle features of nematode endoparasitic fungus Hirsutella minnesotensis.</title>
        <authorList>
            <person name="Lai Y."/>
            <person name="Liu K."/>
            <person name="Zhang X."/>
            <person name="Zhang X."/>
            <person name="Li K."/>
            <person name="Wang N."/>
            <person name="Shu C."/>
            <person name="Wu Y."/>
            <person name="Wang C."/>
            <person name="Bushley K.E."/>
            <person name="Xiang M."/>
            <person name="Liu X."/>
        </authorList>
    </citation>
    <scope>NUCLEOTIDE SEQUENCE [LARGE SCALE GENOMIC DNA]</scope>
    <source>
        <strain evidence="4 5">3608</strain>
    </source>
</reference>
<sequence length="587" mass="66098">MESHERDRASILKTITWFLCITEICSVGTRLMTRYYMTRKVAWDDRLIIIAQIASIARCVATSVGATKGMGNSIDTLKNESVDSILKVEYAIAPLLLLTLAFVKWSTSAFLKQITPSTIHRRQAIAFDVVVGAWLISATLVSLFQCPLPYPWDYIHGAQCINRRAWWTYAAVLNMVTDVYMAGLLSSVCVILQMRLRQRILLISVFSSKLVAVGVTAAQLAVFLDMYSINNISNSLWLPVMLNQAVSCVSIMTASVPYLKPFMDSLDAGIIQVGNLRVSEEDLSASWAGSNEYAMSNPPSFSSAYLRSPVAISSFRLRQPAVRQYIEMASLQAPSRHVVEALCREKGPKFNGLAYDDHIWIKYDTGVTLAEAAIQRYVYEHADARIVRIPQVLDAFCSETSYGCPMTCIVMERIKGDDYATHIRQHPQEAEQILDAIAQAVRHIWDIPIPPDSQPGPLERQEPRDRFFSETGSERVFDNLFELESWINGKLEEARYQDRISLQGETLQICHGDLTQFNFKVGEPVALLDWEFSGIYPRAFEEFALVHQFNLHGQKFAKALHQRLFGPKISKPIRALSLAARFLAFGC</sequence>
<dbReference type="InterPro" id="IPR002575">
    <property type="entry name" value="Aminoglycoside_PTrfase"/>
</dbReference>
<proteinExistence type="predicted"/>
<keyword evidence="1" id="KW-0812">Transmembrane</keyword>
<organism evidence="4 5">
    <name type="scientific">Hirsutella minnesotensis 3608</name>
    <dbReference type="NCBI Taxonomy" id="1043627"/>
    <lineage>
        <taxon>Eukaryota</taxon>
        <taxon>Fungi</taxon>
        <taxon>Dikarya</taxon>
        <taxon>Ascomycota</taxon>
        <taxon>Pezizomycotina</taxon>
        <taxon>Sordariomycetes</taxon>
        <taxon>Hypocreomycetidae</taxon>
        <taxon>Hypocreales</taxon>
        <taxon>Ophiocordycipitaceae</taxon>
        <taxon>Hirsutella</taxon>
    </lineage>
</organism>
<evidence type="ECO:0000259" key="3">
    <source>
        <dbReference type="Pfam" id="PF20684"/>
    </source>
</evidence>
<dbReference type="AlphaFoldDB" id="A0A0F8A650"/>
<dbReference type="InterPro" id="IPR011009">
    <property type="entry name" value="Kinase-like_dom_sf"/>
</dbReference>
<dbReference type="Gene3D" id="3.90.1200.10">
    <property type="match status" value="1"/>
</dbReference>
<name>A0A0F8A650_9HYPO</name>
<evidence type="ECO:0000259" key="2">
    <source>
        <dbReference type="Pfam" id="PF01636"/>
    </source>
</evidence>
<protein>
    <submittedName>
        <fullName evidence="4">Uncharacterized protein</fullName>
    </submittedName>
</protein>
<evidence type="ECO:0000256" key="1">
    <source>
        <dbReference type="SAM" id="Phobius"/>
    </source>
</evidence>
<evidence type="ECO:0000313" key="4">
    <source>
        <dbReference type="EMBL" id="KJZ76464.1"/>
    </source>
</evidence>
<dbReference type="PANTHER" id="PTHR38794:SF1">
    <property type="entry name" value="INTEGRAL MEMBRANE PROTEIN"/>
    <property type="match status" value="1"/>
</dbReference>
<feature type="transmembrane region" description="Helical" evidence="1">
    <location>
        <begin position="165"/>
        <end position="193"/>
    </location>
</feature>
<evidence type="ECO:0000313" key="5">
    <source>
        <dbReference type="Proteomes" id="UP000054481"/>
    </source>
</evidence>
<dbReference type="InterPro" id="IPR049326">
    <property type="entry name" value="Rhodopsin_dom_fungi"/>
</dbReference>
<dbReference type="OrthoDB" id="3250044at2759"/>
<feature type="transmembrane region" description="Helical" evidence="1">
    <location>
        <begin position="200"/>
        <end position="224"/>
    </location>
</feature>
<dbReference type="Proteomes" id="UP000054481">
    <property type="component" value="Unassembled WGS sequence"/>
</dbReference>
<accession>A0A0F8A650</accession>
<feature type="domain" description="Rhodopsin" evidence="3">
    <location>
        <begin position="30"/>
        <end position="263"/>
    </location>
</feature>
<keyword evidence="1" id="KW-0472">Membrane</keyword>
<feature type="domain" description="Aminoglycoside phosphotransferase" evidence="2">
    <location>
        <begin position="369"/>
        <end position="541"/>
    </location>
</feature>
<dbReference type="EMBL" id="KQ030511">
    <property type="protein sequence ID" value="KJZ76464.1"/>
    <property type="molecule type" value="Genomic_DNA"/>
</dbReference>
<dbReference type="Pfam" id="PF20684">
    <property type="entry name" value="Fung_rhodopsin"/>
    <property type="match status" value="1"/>
</dbReference>
<dbReference type="PANTHER" id="PTHR38794">
    <property type="entry name" value="INTEGRAL MEMBRANE PROTEIN"/>
    <property type="match status" value="1"/>
</dbReference>
<feature type="transmembrane region" description="Helical" evidence="1">
    <location>
        <begin position="47"/>
        <end position="65"/>
    </location>
</feature>
<dbReference type="Pfam" id="PF01636">
    <property type="entry name" value="APH"/>
    <property type="match status" value="1"/>
</dbReference>
<feature type="transmembrane region" description="Helical" evidence="1">
    <location>
        <begin position="124"/>
        <end position="145"/>
    </location>
</feature>